<dbReference type="PROSITE" id="PS50110">
    <property type="entry name" value="RESPONSE_REGULATORY"/>
    <property type="match status" value="1"/>
</dbReference>
<feature type="modified residue" description="4-aspartylphosphate" evidence="2">
    <location>
        <position position="53"/>
    </location>
</feature>
<dbReference type="AlphaFoldDB" id="A0A2H0TCJ9"/>
<dbReference type="InterPro" id="IPR001789">
    <property type="entry name" value="Sig_transdc_resp-reg_receiver"/>
</dbReference>
<dbReference type="PANTHER" id="PTHR44591">
    <property type="entry name" value="STRESS RESPONSE REGULATOR PROTEIN 1"/>
    <property type="match status" value="1"/>
</dbReference>
<dbReference type="GO" id="GO:0000160">
    <property type="term" value="P:phosphorelay signal transduction system"/>
    <property type="evidence" value="ECO:0007669"/>
    <property type="project" value="InterPro"/>
</dbReference>
<sequence>MKNKILIIEDDTVFQKVLSQALEDAGFETVTASDGEAGVRLADKEEPQLIVLDVILPKKDGFTVMEYLSKSPKLSSVPVMVITNLEGSHDVERMMTLGAKGFLIKVNYSMEEIVAAIKNIMDTYAVKKKK</sequence>
<gene>
    <name evidence="4" type="ORF">COU47_04235</name>
</gene>
<dbReference type="Gene3D" id="3.40.50.2300">
    <property type="match status" value="1"/>
</dbReference>
<dbReference type="CDD" id="cd00156">
    <property type="entry name" value="REC"/>
    <property type="match status" value="1"/>
</dbReference>
<accession>A0A2H0TCJ9</accession>
<dbReference type="Proteomes" id="UP000231503">
    <property type="component" value="Unassembled WGS sequence"/>
</dbReference>
<evidence type="ECO:0000313" key="4">
    <source>
        <dbReference type="EMBL" id="PIR69273.1"/>
    </source>
</evidence>
<proteinExistence type="predicted"/>
<protein>
    <submittedName>
        <fullName evidence="4">Response regulator</fullName>
    </submittedName>
</protein>
<dbReference type="InterPro" id="IPR011006">
    <property type="entry name" value="CheY-like_superfamily"/>
</dbReference>
<evidence type="ECO:0000256" key="1">
    <source>
        <dbReference type="ARBA" id="ARBA00022553"/>
    </source>
</evidence>
<dbReference type="InterPro" id="IPR050595">
    <property type="entry name" value="Bact_response_regulator"/>
</dbReference>
<name>A0A2H0TCJ9_9BACT</name>
<reference evidence="5" key="1">
    <citation type="submission" date="2017-09" db="EMBL/GenBank/DDBJ databases">
        <title>Depth-based differentiation of microbial function through sediment-hosted aquifers and enrichment of novel symbionts in the deep terrestrial subsurface.</title>
        <authorList>
            <person name="Probst A.J."/>
            <person name="Ladd B."/>
            <person name="Jarett J.K."/>
            <person name="Geller-Mcgrath D.E."/>
            <person name="Sieber C.M.K."/>
            <person name="Emerson J.B."/>
            <person name="Anantharaman K."/>
            <person name="Thomas B.C."/>
            <person name="Malmstrom R."/>
            <person name="Stieglmeier M."/>
            <person name="Klingl A."/>
            <person name="Woyke T."/>
            <person name="Ryan C.M."/>
            <person name="Banfield J.F."/>
        </authorList>
    </citation>
    <scope>NUCLEOTIDE SEQUENCE [LARGE SCALE GENOMIC DNA]</scope>
</reference>
<dbReference type="SUPFAM" id="SSF52172">
    <property type="entry name" value="CheY-like"/>
    <property type="match status" value="1"/>
</dbReference>
<evidence type="ECO:0000256" key="2">
    <source>
        <dbReference type="PROSITE-ProRule" id="PRU00169"/>
    </source>
</evidence>
<evidence type="ECO:0000259" key="3">
    <source>
        <dbReference type="PROSITE" id="PS50110"/>
    </source>
</evidence>
<dbReference type="SMART" id="SM00448">
    <property type="entry name" value="REC"/>
    <property type="match status" value="1"/>
</dbReference>
<dbReference type="PANTHER" id="PTHR44591:SF3">
    <property type="entry name" value="RESPONSE REGULATORY DOMAIN-CONTAINING PROTEIN"/>
    <property type="match status" value="1"/>
</dbReference>
<comment type="caution">
    <text evidence="4">The sequence shown here is derived from an EMBL/GenBank/DDBJ whole genome shotgun (WGS) entry which is preliminary data.</text>
</comment>
<dbReference type="EMBL" id="PFCO01000009">
    <property type="protein sequence ID" value="PIR69273.1"/>
    <property type="molecule type" value="Genomic_DNA"/>
</dbReference>
<keyword evidence="1 2" id="KW-0597">Phosphoprotein</keyword>
<dbReference type="Pfam" id="PF00072">
    <property type="entry name" value="Response_reg"/>
    <property type="match status" value="1"/>
</dbReference>
<organism evidence="4 5">
    <name type="scientific">Candidatus Niyogibacteria bacterium CG10_big_fil_rev_8_21_14_0_10_46_36</name>
    <dbReference type="NCBI Taxonomy" id="1974726"/>
    <lineage>
        <taxon>Bacteria</taxon>
        <taxon>Candidatus Niyogiibacteriota</taxon>
    </lineage>
</organism>
<evidence type="ECO:0000313" key="5">
    <source>
        <dbReference type="Proteomes" id="UP000231503"/>
    </source>
</evidence>
<feature type="domain" description="Response regulatory" evidence="3">
    <location>
        <begin position="4"/>
        <end position="120"/>
    </location>
</feature>